<evidence type="ECO:0000313" key="2">
    <source>
        <dbReference type="Proteomes" id="UP001598130"/>
    </source>
</evidence>
<sequence length="116" mass="12553">MVSRVARTRPRLVAETPKVNVVALQALAPAPETAEAPAPASETLAEQIRRLQSEAKSLARNHVDALRLALIEVERLSEEIGAGGDVYPTGVRELARRFASETDTKVQALMAIVQRS</sequence>
<organism evidence="1 2">
    <name type="scientific">Phenylobacterium ferrooxidans</name>
    <dbReference type="NCBI Taxonomy" id="2982689"/>
    <lineage>
        <taxon>Bacteria</taxon>
        <taxon>Pseudomonadati</taxon>
        <taxon>Pseudomonadota</taxon>
        <taxon>Alphaproteobacteria</taxon>
        <taxon>Caulobacterales</taxon>
        <taxon>Caulobacteraceae</taxon>
        <taxon>Phenylobacterium</taxon>
    </lineage>
</organism>
<evidence type="ECO:0000313" key="1">
    <source>
        <dbReference type="EMBL" id="MFD3266341.1"/>
    </source>
</evidence>
<gene>
    <name evidence="1" type="ORF">OCL97_20560</name>
</gene>
<accession>A0ABW6CX22</accession>
<proteinExistence type="predicted"/>
<dbReference type="Proteomes" id="UP001598130">
    <property type="component" value="Unassembled WGS sequence"/>
</dbReference>
<reference evidence="1 2" key="1">
    <citation type="submission" date="2022-09" db="EMBL/GenBank/DDBJ databases">
        <title>New species of Phenylobacterium.</title>
        <authorList>
            <person name="Mieszkin S."/>
        </authorList>
    </citation>
    <scope>NUCLEOTIDE SEQUENCE [LARGE SCALE GENOMIC DNA]</scope>
    <source>
        <strain evidence="1 2">HK31-G</strain>
    </source>
</reference>
<protein>
    <submittedName>
        <fullName evidence="1">Uncharacterized protein</fullName>
    </submittedName>
</protein>
<name>A0ABW6CX22_9CAUL</name>
<dbReference type="EMBL" id="JAOTJD010000054">
    <property type="protein sequence ID" value="MFD3266341.1"/>
    <property type="molecule type" value="Genomic_DNA"/>
</dbReference>
<keyword evidence="2" id="KW-1185">Reference proteome</keyword>
<comment type="caution">
    <text evidence="1">The sequence shown here is derived from an EMBL/GenBank/DDBJ whole genome shotgun (WGS) entry which is preliminary data.</text>
</comment>
<dbReference type="RefSeq" id="WP_377371598.1">
    <property type="nucleotide sequence ID" value="NZ_JAOTJD010000054.1"/>
</dbReference>